<sequence>MRIWSEATQVDPSLPQRTCFVLVTTGVTPEGQAAAKLRSLHLCTRDPVGAADTLTKVAEGGRNAALLPAYSAFLALTPTMRIALLSAVEVLDGHATLADLNQVIEDGPLRIIAPRGKAAQARELLEGWWWPRICTALMEKPSAPISILDLEAKLDDIRDQMKRDALVADFEHADLPDTHEAEYEGRPFVRQLKAIGVGGNRIQFAKRDFYRAFAQRSKWVREHVVLDGEITHFEATLIEEWQPRFERMRERHAGEPTDSTTLRHAGQDLYQWVESDTHFPFRAQVHRFLNVGSYHMLANELKVGWHRDFADLCKDEDG</sequence>
<proteinExistence type="predicted"/>
<evidence type="ECO:0000313" key="3">
    <source>
        <dbReference type="Proteomes" id="UP000007058"/>
    </source>
</evidence>
<evidence type="ECO:0000259" key="1">
    <source>
        <dbReference type="Pfam" id="PF20283"/>
    </source>
</evidence>
<dbReference type="HOGENOM" id="CLU_059732_0_0_5"/>
<dbReference type="EMBL" id="AP007255">
    <property type="protein sequence ID" value="BAE49938.1"/>
    <property type="molecule type" value="Genomic_DNA"/>
</dbReference>
<dbReference type="AlphaFoldDB" id="Q2W887"/>
<reference evidence="2 3" key="1">
    <citation type="journal article" date="2005" name="DNA Res.">
        <title>Complete genome sequence of the facultative anaerobic magnetotactic bacterium Magnetospirillum sp. strain AMB-1.</title>
        <authorList>
            <person name="Matsunaga T."/>
            <person name="Okamura Y."/>
            <person name="Fukuda Y."/>
            <person name="Wahyudi A.T."/>
            <person name="Murase Y."/>
            <person name="Takeyama H."/>
        </authorList>
    </citation>
    <scope>NUCLEOTIDE SEQUENCE [LARGE SCALE GENOMIC DNA]</scope>
    <source>
        <strain evidence="3">ATCC 700264 / AMB-1</strain>
    </source>
</reference>
<evidence type="ECO:0000313" key="2">
    <source>
        <dbReference type="EMBL" id="BAE49938.1"/>
    </source>
</evidence>
<dbReference type="InterPro" id="IPR046913">
    <property type="entry name" value="ABC-3C_CTD7"/>
</dbReference>
<keyword evidence="3" id="KW-1185">Reference proteome</keyword>
<dbReference type="Proteomes" id="UP000007058">
    <property type="component" value="Chromosome"/>
</dbReference>
<name>Q2W887_PARM1</name>
<gene>
    <name evidence="2" type="ordered locus">amb1134</name>
</gene>
<organism evidence="2 3">
    <name type="scientific">Paramagnetospirillum magneticum (strain ATCC 700264 / AMB-1)</name>
    <name type="common">Magnetospirillum magneticum</name>
    <dbReference type="NCBI Taxonomy" id="342108"/>
    <lineage>
        <taxon>Bacteria</taxon>
        <taxon>Pseudomonadati</taxon>
        <taxon>Pseudomonadota</taxon>
        <taxon>Alphaproteobacteria</taxon>
        <taxon>Rhodospirillales</taxon>
        <taxon>Magnetospirillaceae</taxon>
        <taxon>Paramagnetospirillum</taxon>
    </lineage>
</organism>
<feature type="domain" description="ABC-three component systems C-terminal" evidence="1">
    <location>
        <begin position="188"/>
        <end position="312"/>
    </location>
</feature>
<accession>Q2W887</accession>
<dbReference type="KEGG" id="mag:amb1134"/>
<protein>
    <recommendedName>
        <fullName evidence="1">ABC-three component systems C-terminal domain-containing protein</fullName>
    </recommendedName>
</protein>
<dbReference type="Pfam" id="PF20283">
    <property type="entry name" value="CTD7"/>
    <property type="match status" value="1"/>
</dbReference>
<dbReference type="STRING" id="342108.amb1134"/>